<evidence type="ECO:0000256" key="1">
    <source>
        <dbReference type="SAM" id="MobiDB-lite"/>
    </source>
</evidence>
<dbReference type="PANTHER" id="PTHR38592">
    <property type="entry name" value="BLL4819 PROTEIN"/>
    <property type="match status" value="1"/>
</dbReference>
<dbReference type="Pfam" id="PF10129">
    <property type="entry name" value="OpgC_C"/>
    <property type="match status" value="1"/>
</dbReference>
<evidence type="ECO:0000313" key="4">
    <source>
        <dbReference type="Proteomes" id="UP000464495"/>
    </source>
</evidence>
<feature type="compositionally biased region" description="Basic and acidic residues" evidence="1">
    <location>
        <begin position="430"/>
        <end position="439"/>
    </location>
</feature>
<feature type="transmembrane region" description="Helical" evidence="2">
    <location>
        <begin position="25"/>
        <end position="41"/>
    </location>
</feature>
<organism evidence="3 4">
    <name type="scientific">Algicella marina</name>
    <dbReference type="NCBI Taxonomy" id="2683284"/>
    <lineage>
        <taxon>Bacteria</taxon>
        <taxon>Pseudomonadati</taxon>
        <taxon>Pseudomonadota</taxon>
        <taxon>Alphaproteobacteria</taxon>
        <taxon>Rhodobacterales</taxon>
        <taxon>Paracoccaceae</taxon>
        <taxon>Algicella</taxon>
    </lineage>
</organism>
<keyword evidence="2" id="KW-0812">Transmembrane</keyword>
<evidence type="ECO:0000256" key="2">
    <source>
        <dbReference type="SAM" id="Phobius"/>
    </source>
</evidence>
<protein>
    <submittedName>
        <fullName evidence="3">OpgC domain-containing protein</fullName>
    </submittedName>
</protein>
<feature type="transmembrane region" description="Helical" evidence="2">
    <location>
        <begin position="154"/>
        <end position="173"/>
    </location>
</feature>
<dbReference type="AlphaFoldDB" id="A0A6P1T5E1"/>
<evidence type="ECO:0000313" key="3">
    <source>
        <dbReference type="EMBL" id="QHQ36893.1"/>
    </source>
</evidence>
<keyword evidence="4" id="KW-1185">Reference proteome</keyword>
<feature type="transmembrane region" description="Helical" evidence="2">
    <location>
        <begin position="309"/>
        <end position="326"/>
    </location>
</feature>
<dbReference type="KEGG" id="amaq:GO499_17735"/>
<feature type="region of interest" description="Disordered" evidence="1">
    <location>
        <begin position="430"/>
        <end position="450"/>
    </location>
</feature>
<sequence length="450" mass="50950">MLFSAERDAMKSPAQATRPRDPRLDFFRGIAMFIILLAHTPGNPWTRWIPARWGFSDATEIFVFCSGMASAIAFGAVFERHGLAMGAVRTAHRVWQVYWAHIGMFMVIAMSMIMLNAIEFLPRDYVGQLNLYPFFENPIEQLIGLMTLTYVPNYFDILPMYLAILAMIPLVMALKKIGTWAVIVAVLTLWCAANVGRYFDLGFAFLEPLAVRLEFLHLPAQLWFEPPNNTREWFFNPFAWQLVFFTGFCLMKGWIPAPPVNRYLLVIAAAVVVLAVPFSNVGVREFGLDSARNWRIDHQYLIIKTDFGLFRYLHFLALAYVAWVMVGPKGARLNIGTVWPRVVAVIRKVGQQSLAVFLTSMLLARFLGAAFDVWREFYINPGTGEDGMSSSLWVQDVLFVALVNITGFAILIATAYFVGWIKRNPWKAEPAEKKLREPEPVSVLAGENAA</sequence>
<dbReference type="PANTHER" id="PTHR38592:SF3">
    <property type="entry name" value="BLL4819 PROTEIN"/>
    <property type="match status" value="1"/>
</dbReference>
<dbReference type="InterPro" id="IPR014550">
    <property type="entry name" value="UCP028704_OpgC"/>
</dbReference>
<feature type="transmembrane region" description="Helical" evidence="2">
    <location>
        <begin position="397"/>
        <end position="418"/>
    </location>
</feature>
<dbReference type="PIRSF" id="PIRSF028704">
    <property type="entry name" value="UPC028704"/>
    <property type="match status" value="1"/>
</dbReference>
<feature type="transmembrane region" description="Helical" evidence="2">
    <location>
        <begin position="180"/>
        <end position="199"/>
    </location>
</feature>
<reference evidence="3 4" key="1">
    <citation type="submission" date="2019-12" db="EMBL/GenBank/DDBJ databases">
        <title>Complete genome sequence of Algicella marina strain 9Alg 56(T) isolated from the red alga Tichocarpus crinitus.</title>
        <authorList>
            <person name="Kim S.-G."/>
            <person name="Nedashkovskaya O.I."/>
        </authorList>
    </citation>
    <scope>NUCLEOTIDE SEQUENCE [LARGE SCALE GENOMIC DNA]</scope>
    <source>
        <strain evidence="3 4">9Alg 56</strain>
    </source>
</reference>
<feature type="transmembrane region" description="Helical" evidence="2">
    <location>
        <begin position="263"/>
        <end position="283"/>
    </location>
</feature>
<feature type="transmembrane region" description="Helical" evidence="2">
    <location>
        <begin position="61"/>
        <end position="78"/>
    </location>
</feature>
<feature type="transmembrane region" description="Helical" evidence="2">
    <location>
        <begin position="98"/>
        <end position="118"/>
    </location>
</feature>
<gene>
    <name evidence="3" type="ORF">GO499_17735</name>
</gene>
<keyword evidence="2" id="KW-1133">Transmembrane helix</keyword>
<feature type="transmembrane region" description="Helical" evidence="2">
    <location>
        <begin position="354"/>
        <end position="374"/>
    </location>
</feature>
<keyword evidence="2" id="KW-0472">Membrane</keyword>
<dbReference type="Proteomes" id="UP000464495">
    <property type="component" value="Chromosome"/>
</dbReference>
<dbReference type="EMBL" id="CP046620">
    <property type="protein sequence ID" value="QHQ36893.1"/>
    <property type="molecule type" value="Genomic_DNA"/>
</dbReference>
<accession>A0A6P1T5E1</accession>
<feature type="transmembrane region" description="Helical" evidence="2">
    <location>
        <begin position="233"/>
        <end position="251"/>
    </location>
</feature>
<proteinExistence type="predicted"/>
<name>A0A6P1T5E1_9RHOB</name>